<feature type="compositionally biased region" description="Low complexity" evidence="1">
    <location>
        <begin position="162"/>
        <end position="184"/>
    </location>
</feature>
<sequence length="318" mass="31661">MPAKGKHRIGRMSRLTKICVAAGTGGAALALPLAMSSNAFAADTHVTAANAAATAPTHAAHAAPAAKAAPAKTAGKYKVVGGDSLSKIADVHHVDGGWQKLYADNKQTVGGNPDLIFPGQTLALGSKAVPSNSAPSADPAPKSSPKPATETKKAPAKKAPAKSESTAKSSSSAAKAPAAASSSSGYTLPVSGANIGTPYHQSGSSWSSGYHTGVDFVVSTGTTVKAIAAGTVISAGDGGAYGNQVVIQHSDGKYSQYAHLSSLSVSAGETVTEGQQIGLSGATGNVTGPHLHFEIRTGPDYGSDIDPVAYLNEHGVTV</sequence>
<dbReference type="Pfam" id="PF01476">
    <property type="entry name" value="LysM"/>
    <property type="match status" value="1"/>
</dbReference>
<evidence type="ECO:0000313" key="4">
    <source>
        <dbReference type="EMBL" id="MFI9101308.1"/>
    </source>
</evidence>
<dbReference type="InterPro" id="IPR011055">
    <property type="entry name" value="Dup_hybrid_motif"/>
</dbReference>
<dbReference type="SUPFAM" id="SSF51261">
    <property type="entry name" value="Duplicated hybrid motif"/>
    <property type="match status" value="1"/>
</dbReference>
<feature type="chain" id="PRO_5046088480" evidence="2">
    <location>
        <begin position="42"/>
        <end position="318"/>
    </location>
</feature>
<dbReference type="RefSeq" id="WP_399647647.1">
    <property type="nucleotide sequence ID" value="NZ_JBITYG010000003.1"/>
</dbReference>
<dbReference type="InterPro" id="IPR036779">
    <property type="entry name" value="LysM_dom_sf"/>
</dbReference>
<keyword evidence="2" id="KW-0732">Signal</keyword>
<dbReference type="InterPro" id="IPR050570">
    <property type="entry name" value="Cell_wall_metabolism_enzyme"/>
</dbReference>
<feature type="compositionally biased region" description="Low complexity" evidence="1">
    <location>
        <begin position="128"/>
        <end position="148"/>
    </location>
</feature>
<organism evidence="4 5">
    <name type="scientific">Streptomyces fildesensis</name>
    <dbReference type="NCBI Taxonomy" id="375757"/>
    <lineage>
        <taxon>Bacteria</taxon>
        <taxon>Bacillati</taxon>
        <taxon>Actinomycetota</taxon>
        <taxon>Actinomycetes</taxon>
        <taxon>Kitasatosporales</taxon>
        <taxon>Streptomycetaceae</taxon>
        <taxon>Streptomyces</taxon>
    </lineage>
</organism>
<dbReference type="Gene3D" id="3.10.350.10">
    <property type="entry name" value="LysM domain"/>
    <property type="match status" value="1"/>
</dbReference>
<feature type="domain" description="LysM" evidence="3">
    <location>
        <begin position="75"/>
        <end position="124"/>
    </location>
</feature>
<dbReference type="Proteomes" id="UP001614394">
    <property type="component" value="Unassembled WGS sequence"/>
</dbReference>
<comment type="caution">
    <text evidence="4">The sequence shown here is derived from an EMBL/GenBank/DDBJ whole genome shotgun (WGS) entry which is preliminary data.</text>
</comment>
<dbReference type="PROSITE" id="PS51782">
    <property type="entry name" value="LYSM"/>
    <property type="match status" value="1"/>
</dbReference>
<dbReference type="PANTHER" id="PTHR21666:SF270">
    <property type="entry name" value="MUREIN HYDROLASE ACTIVATOR ENVC"/>
    <property type="match status" value="1"/>
</dbReference>
<dbReference type="Pfam" id="PF01551">
    <property type="entry name" value="Peptidase_M23"/>
    <property type="match status" value="1"/>
</dbReference>
<evidence type="ECO:0000259" key="3">
    <source>
        <dbReference type="PROSITE" id="PS51782"/>
    </source>
</evidence>
<accession>A0ABW8C4G6</accession>
<dbReference type="CDD" id="cd00118">
    <property type="entry name" value="LysM"/>
    <property type="match status" value="1"/>
</dbReference>
<name>A0ABW8C4G6_9ACTN</name>
<evidence type="ECO:0000256" key="1">
    <source>
        <dbReference type="SAM" id="MobiDB-lite"/>
    </source>
</evidence>
<dbReference type="Gene3D" id="2.70.70.10">
    <property type="entry name" value="Glucose Permease (Domain IIA)"/>
    <property type="match status" value="1"/>
</dbReference>
<feature type="region of interest" description="Disordered" evidence="1">
    <location>
        <begin position="127"/>
        <end position="184"/>
    </location>
</feature>
<gene>
    <name evidence="4" type="ORF">ACIGXA_12355</name>
</gene>
<feature type="signal peptide" evidence="2">
    <location>
        <begin position="1"/>
        <end position="41"/>
    </location>
</feature>
<keyword evidence="5" id="KW-1185">Reference proteome</keyword>
<proteinExistence type="predicted"/>
<evidence type="ECO:0000313" key="5">
    <source>
        <dbReference type="Proteomes" id="UP001614394"/>
    </source>
</evidence>
<reference evidence="4 5" key="1">
    <citation type="submission" date="2024-10" db="EMBL/GenBank/DDBJ databases">
        <title>The Natural Products Discovery Center: Release of the First 8490 Sequenced Strains for Exploring Actinobacteria Biosynthetic Diversity.</title>
        <authorList>
            <person name="Kalkreuter E."/>
            <person name="Kautsar S.A."/>
            <person name="Yang D."/>
            <person name="Bader C.D."/>
            <person name="Teijaro C.N."/>
            <person name="Fluegel L."/>
            <person name="Davis C.M."/>
            <person name="Simpson J.R."/>
            <person name="Lauterbach L."/>
            <person name="Steele A.D."/>
            <person name="Gui C."/>
            <person name="Meng S."/>
            <person name="Li G."/>
            <person name="Viehrig K."/>
            <person name="Ye F."/>
            <person name="Su P."/>
            <person name="Kiefer A.F."/>
            <person name="Nichols A."/>
            <person name="Cepeda A.J."/>
            <person name="Yan W."/>
            <person name="Fan B."/>
            <person name="Jiang Y."/>
            <person name="Adhikari A."/>
            <person name="Zheng C.-J."/>
            <person name="Schuster L."/>
            <person name="Cowan T.M."/>
            <person name="Smanski M.J."/>
            <person name="Chevrette M.G."/>
            <person name="De Carvalho L.P.S."/>
            <person name="Shen B."/>
        </authorList>
    </citation>
    <scope>NUCLEOTIDE SEQUENCE [LARGE SCALE GENOMIC DNA]</scope>
    <source>
        <strain evidence="4 5">NPDC053399</strain>
    </source>
</reference>
<dbReference type="PANTHER" id="PTHR21666">
    <property type="entry name" value="PEPTIDASE-RELATED"/>
    <property type="match status" value="1"/>
</dbReference>
<dbReference type="SUPFAM" id="SSF54106">
    <property type="entry name" value="LysM domain"/>
    <property type="match status" value="1"/>
</dbReference>
<dbReference type="EMBL" id="JBITYG010000003">
    <property type="protein sequence ID" value="MFI9101308.1"/>
    <property type="molecule type" value="Genomic_DNA"/>
</dbReference>
<dbReference type="SMART" id="SM00257">
    <property type="entry name" value="LysM"/>
    <property type="match status" value="1"/>
</dbReference>
<dbReference type="InterPro" id="IPR016047">
    <property type="entry name" value="M23ase_b-sheet_dom"/>
</dbReference>
<protein>
    <submittedName>
        <fullName evidence="4">Peptidoglycan DD-metalloendopeptidase family protein</fullName>
    </submittedName>
</protein>
<dbReference type="InterPro" id="IPR018392">
    <property type="entry name" value="LysM"/>
</dbReference>
<dbReference type="CDD" id="cd12797">
    <property type="entry name" value="M23_peptidase"/>
    <property type="match status" value="1"/>
</dbReference>
<evidence type="ECO:0000256" key="2">
    <source>
        <dbReference type="SAM" id="SignalP"/>
    </source>
</evidence>